<dbReference type="PANTHER" id="PTHR20982:SF3">
    <property type="entry name" value="MITOCHONDRIAL RIBOSOME RECYCLING FACTOR PSEUDO 1"/>
    <property type="match status" value="1"/>
</dbReference>
<dbReference type="EMBL" id="MEZQ01000019">
    <property type="protein sequence ID" value="OGD60803.1"/>
    <property type="molecule type" value="Genomic_DNA"/>
</dbReference>
<evidence type="ECO:0000313" key="4">
    <source>
        <dbReference type="EMBL" id="OGD60803.1"/>
    </source>
</evidence>
<dbReference type="Proteomes" id="UP000176364">
    <property type="component" value="Unassembled WGS sequence"/>
</dbReference>
<accession>A0A1F5E0B3</accession>
<dbReference type="InterPro" id="IPR002661">
    <property type="entry name" value="Ribosome_recyc_fac"/>
</dbReference>
<dbReference type="InterPro" id="IPR036191">
    <property type="entry name" value="RRF_sf"/>
</dbReference>
<dbReference type="GO" id="GO:0006412">
    <property type="term" value="P:translation"/>
    <property type="evidence" value="ECO:0007669"/>
    <property type="project" value="UniProtKB-KW"/>
</dbReference>
<dbReference type="Gene3D" id="3.30.1360.40">
    <property type="match status" value="1"/>
</dbReference>
<proteinExistence type="inferred from homology"/>
<sequence>MNNSWQETGRQKMGQVIALAGDDLATLSTGRARPSLVEELRVEAYEGSTLTLKELATITTPDPQTLMIQVWDQTVIEKVAKAIQASGLNLNPVVDQTAIRLHVPSLTEERRRELVKAVKQKVEAGRGMLRQIRVDLKKNIDDQKNQPGVSEDDIHSNYDQLQTLVDEFHGRLDSLEQGKTKELLSL</sequence>
<evidence type="ECO:0000256" key="1">
    <source>
        <dbReference type="ARBA" id="ARBA00005912"/>
    </source>
</evidence>
<name>A0A1F5E0B3_9BACT</name>
<evidence type="ECO:0000256" key="2">
    <source>
        <dbReference type="ARBA" id="ARBA00022917"/>
    </source>
</evidence>
<comment type="caution">
    <text evidence="4">The sequence shown here is derived from an EMBL/GenBank/DDBJ whole genome shotgun (WGS) entry which is preliminary data.</text>
</comment>
<evidence type="ECO:0000259" key="3">
    <source>
        <dbReference type="Pfam" id="PF01765"/>
    </source>
</evidence>
<comment type="similarity">
    <text evidence="1">Belongs to the RRF family.</text>
</comment>
<reference evidence="4 5" key="1">
    <citation type="journal article" date="2016" name="Nat. Commun.">
        <title>Thousands of microbial genomes shed light on interconnected biogeochemical processes in an aquifer system.</title>
        <authorList>
            <person name="Anantharaman K."/>
            <person name="Brown C.T."/>
            <person name="Hug L.A."/>
            <person name="Sharon I."/>
            <person name="Castelle C.J."/>
            <person name="Probst A.J."/>
            <person name="Thomas B.C."/>
            <person name="Singh A."/>
            <person name="Wilkins M.J."/>
            <person name="Karaoz U."/>
            <person name="Brodie E.L."/>
            <person name="Williams K.H."/>
            <person name="Hubbard S.S."/>
            <person name="Banfield J.F."/>
        </authorList>
    </citation>
    <scope>NUCLEOTIDE SEQUENCE [LARGE SCALE GENOMIC DNA]</scope>
</reference>
<dbReference type="FunFam" id="3.30.1360.40:FF:000001">
    <property type="entry name" value="Ribosome-recycling factor"/>
    <property type="match status" value="1"/>
</dbReference>
<keyword evidence="2" id="KW-0648">Protein biosynthesis</keyword>
<dbReference type="GO" id="GO:0043023">
    <property type="term" value="F:ribosomal large subunit binding"/>
    <property type="evidence" value="ECO:0007669"/>
    <property type="project" value="TreeGrafter"/>
</dbReference>
<organism evidence="4 5">
    <name type="scientific">Candidatus Beckwithbacteria bacterium RIFCSPLOWO2_02_FULL_47_23</name>
    <dbReference type="NCBI Taxonomy" id="1797463"/>
    <lineage>
        <taxon>Bacteria</taxon>
        <taxon>Candidatus Beckwithiibacteriota</taxon>
    </lineage>
</organism>
<gene>
    <name evidence="4" type="ORF">A3I57_03045</name>
</gene>
<dbReference type="Gene3D" id="1.10.132.20">
    <property type="entry name" value="Ribosome-recycling factor"/>
    <property type="match status" value="1"/>
</dbReference>
<dbReference type="AlphaFoldDB" id="A0A1F5E0B3"/>
<dbReference type="PANTHER" id="PTHR20982">
    <property type="entry name" value="RIBOSOME RECYCLING FACTOR"/>
    <property type="match status" value="1"/>
</dbReference>
<dbReference type="InterPro" id="IPR023584">
    <property type="entry name" value="Ribosome_recyc_fac_dom"/>
</dbReference>
<protein>
    <recommendedName>
        <fullName evidence="3">Ribosome recycling factor domain-containing protein</fullName>
    </recommendedName>
</protein>
<dbReference type="SUPFAM" id="SSF55194">
    <property type="entry name" value="Ribosome recycling factor, RRF"/>
    <property type="match status" value="1"/>
</dbReference>
<dbReference type="Pfam" id="PF01765">
    <property type="entry name" value="RRF"/>
    <property type="match status" value="1"/>
</dbReference>
<feature type="domain" description="Ribosome recycling factor" evidence="3">
    <location>
        <begin position="22"/>
        <end position="184"/>
    </location>
</feature>
<evidence type="ECO:0000313" key="5">
    <source>
        <dbReference type="Proteomes" id="UP000176364"/>
    </source>
</evidence>